<dbReference type="RefSeq" id="WP_100901179.1">
    <property type="nucleotide sequence ID" value="NZ_CAWNNC010000001.1"/>
</dbReference>
<evidence type="ECO:0000313" key="2">
    <source>
        <dbReference type="EMBL" id="AUB41291.1"/>
    </source>
</evidence>
<dbReference type="EMBL" id="CP024785">
    <property type="protein sequence ID" value="AUB41291.1"/>
    <property type="molecule type" value="Genomic_DNA"/>
</dbReference>
<accession>A0A2K8T0T9</accession>
<dbReference type="EMBL" id="CP024785">
    <property type="protein sequence ID" value="AUB40473.1"/>
    <property type="molecule type" value="Genomic_DNA"/>
</dbReference>
<reference evidence="2 3" key="1">
    <citation type="submission" date="2017-11" db="EMBL/GenBank/DDBJ databases">
        <title>Complete genome of a free-living desiccation-tolerant cyanobacterium and its photosynthetic adaptation to extreme terrestrial habitat.</title>
        <authorList>
            <person name="Shang J."/>
        </authorList>
    </citation>
    <scope>NUCLEOTIDE SEQUENCE [LARGE SCALE GENOMIC DNA]</scope>
    <source>
        <strain evidence="2 3">CCNUN1</strain>
    </source>
</reference>
<protein>
    <submittedName>
        <fullName evidence="2">Uncharacterized protein</fullName>
    </submittedName>
</protein>
<proteinExistence type="predicted"/>
<evidence type="ECO:0000313" key="1">
    <source>
        <dbReference type="EMBL" id="AUB40473.1"/>
    </source>
</evidence>
<keyword evidence="3" id="KW-1185">Reference proteome</keyword>
<sequence>MELSEGYSDLKNNYLWNVRFNQLLLSEKNHEIPREFTSGIIGVVATTTNIHPRNIAGYLIQTVNLFQLGGIAHTSPRYALPNKIPKVIIFENGINPFTLQFRLAFPIGNCTLKIWEAIPK</sequence>
<organism evidence="2 3">
    <name type="scientific">Nostoc flagelliforme CCNUN1</name>
    <dbReference type="NCBI Taxonomy" id="2038116"/>
    <lineage>
        <taxon>Bacteria</taxon>
        <taxon>Bacillati</taxon>
        <taxon>Cyanobacteriota</taxon>
        <taxon>Cyanophyceae</taxon>
        <taxon>Nostocales</taxon>
        <taxon>Nostocaceae</taxon>
        <taxon>Nostoc</taxon>
    </lineage>
</organism>
<dbReference type="AlphaFoldDB" id="A0A2K8T0T9"/>
<dbReference type="Proteomes" id="UP000232003">
    <property type="component" value="Chromosome"/>
</dbReference>
<dbReference type="KEGG" id="nfl:COO91_07339"/>
<evidence type="ECO:0000313" key="3">
    <source>
        <dbReference type="Proteomes" id="UP000232003"/>
    </source>
</evidence>
<name>A0A2K8T0T9_9NOSO</name>
<dbReference type="KEGG" id="nfl:COO91_06488"/>
<gene>
    <name evidence="1" type="ORF">COO91_06488</name>
    <name evidence="2" type="ORF">COO91_07339</name>
</gene>